<feature type="domain" description="Flagellar hook protein FlgE/F/G-like D1" evidence="9">
    <location>
        <begin position="96"/>
        <end position="159"/>
    </location>
</feature>
<dbReference type="NCBIfam" id="TIGR02488">
    <property type="entry name" value="flgG_G_neg"/>
    <property type="match status" value="1"/>
</dbReference>
<comment type="similarity">
    <text evidence="2 6">Belongs to the flagella basal body rod proteins family.</text>
</comment>
<evidence type="ECO:0000256" key="6">
    <source>
        <dbReference type="RuleBase" id="RU362116"/>
    </source>
</evidence>
<dbReference type="InterPro" id="IPR020013">
    <property type="entry name" value="Flagellar_FlgE/F/G"/>
</dbReference>
<evidence type="ECO:0000313" key="10">
    <source>
        <dbReference type="EMBL" id="MBB6145020.1"/>
    </source>
</evidence>
<evidence type="ECO:0000256" key="5">
    <source>
        <dbReference type="NCBIfam" id="TIGR02488"/>
    </source>
</evidence>
<evidence type="ECO:0000256" key="3">
    <source>
        <dbReference type="ARBA" id="ARBA00017948"/>
    </source>
</evidence>
<dbReference type="InterPro" id="IPR053967">
    <property type="entry name" value="LlgE_F_G-like_D1"/>
</dbReference>
<dbReference type="InterPro" id="IPR012834">
    <property type="entry name" value="FlgG_G_neg"/>
</dbReference>
<name>A0A841JV39_9BACT</name>
<proteinExistence type="inferred from homology"/>
<keyword evidence="4 6" id="KW-0975">Bacterial flagellum</keyword>
<evidence type="ECO:0000259" key="7">
    <source>
        <dbReference type="Pfam" id="PF00460"/>
    </source>
</evidence>
<protein>
    <recommendedName>
        <fullName evidence="3 5">Flagellar basal-body rod protein FlgG</fullName>
    </recommendedName>
</protein>
<dbReference type="PANTHER" id="PTHR30435">
    <property type="entry name" value="FLAGELLAR PROTEIN"/>
    <property type="match status" value="1"/>
</dbReference>
<dbReference type="Pfam" id="PF06429">
    <property type="entry name" value="Flg_bbr_C"/>
    <property type="match status" value="1"/>
</dbReference>
<comment type="subcellular location">
    <subcellularLocation>
        <location evidence="1 6">Bacterial flagellum basal body</location>
    </subcellularLocation>
</comment>
<dbReference type="RefSeq" id="WP_050059445.1">
    <property type="nucleotide sequence ID" value="NZ_JACHEK010000005.1"/>
</dbReference>
<organism evidence="10 11">
    <name type="scientific">Silvibacterium bohemicum</name>
    <dbReference type="NCBI Taxonomy" id="1577686"/>
    <lineage>
        <taxon>Bacteria</taxon>
        <taxon>Pseudomonadati</taxon>
        <taxon>Acidobacteriota</taxon>
        <taxon>Terriglobia</taxon>
        <taxon>Terriglobales</taxon>
        <taxon>Acidobacteriaceae</taxon>
        <taxon>Silvibacterium</taxon>
    </lineage>
</organism>
<dbReference type="InterPro" id="IPR001444">
    <property type="entry name" value="Flag_bb_rod_N"/>
</dbReference>
<dbReference type="GO" id="GO:0009426">
    <property type="term" value="C:bacterial-type flagellum basal body, distal rod"/>
    <property type="evidence" value="ECO:0007669"/>
    <property type="project" value="UniProtKB-UniRule"/>
</dbReference>
<dbReference type="InterPro" id="IPR037925">
    <property type="entry name" value="FlgE/F/G-like"/>
</dbReference>
<evidence type="ECO:0000256" key="2">
    <source>
        <dbReference type="ARBA" id="ARBA00009677"/>
    </source>
</evidence>
<dbReference type="Proteomes" id="UP000538666">
    <property type="component" value="Unassembled WGS sequence"/>
</dbReference>
<reference evidence="10 11" key="1">
    <citation type="submission" date="2020-08" db="EMBL/GenBank/DDBJ databases">
        <title>Genomic Encyclopedia of Type Strains, Phase IV (KMG-IV): sequencing the most valuable type-strain genomes for metagenomic binning, comparative biology and taxonomic classification.</title>
        <authorList>
            <person name="Goeker M."/>
        </authorList>
    </citation>
    <scope>NUCLEOTIDE SEQUENCE [LARGE SCALE GENOMIC DNA]</scope>
    <source>
        <strain evidence="10 11">DSM 103733</strain>
    </source>
</reference>
<dbReference type="InterPro" id="IPR010930">
    <property type="entry name" value="Flg_bb/hook_C_dom"/>
</dbReference>
<dbReference type="PANTHER" id="PTHR30435:SF19">
    <property type="entry name" value="FLAGELLAR BASAL-BODY ROD PROTEIN FLGG"/>
    <property type="match status" value="1"/>
</dbReference>
<gene>
    <name evidence="10" type="ORF">HNQ77_002976</name>
</gene>
<dbReference type="EMBL" id="JACHEK010000005">
    <property type="protein sequence ID" value="MBB6145020.1"/>
    <property type="molecule type" value="Genomic_DNA"/>
</dbReference>
<dbReference type="Pfam" id="PF22692">
    <property type="entry name" value="LlgE_F_G_D1"/>
    <property type="match status" value="1"/>
</dbReference>
<accession>A0A841JV39</accession>
<keyword evidence="10" id="KW-0966">Cell projection</keyword>
<comment type="caution">
    <text evidence="10">The sequence shown here is derived from an EMBL/GenBank/DDBJ whole genome shotgun (WGS) entry which is preliminary data.</text>
</comment>
<evidence type="ECO:0000256" key="4">
    <source>
        <dbReference type="ARBA" id="ARBA00023143"/>
    </source>
</evidence>
<feature type="domain" description="Flagellar basal body rod protein N-terminal" evidence="7">
    <location>
        <begin position="5"/>
        <end position="35"/>
    </location>
</feature>
<dbReference type="GO" id="GO:0071978">
    <property type="term" value="P:bacterial-type flagellum-dependent swarming motility"/>
    <property type="evidence" value="ECO:0007669"/>
    <property type="project" value="TreeGrafter"/>
</dbReference>
<evidence type="ECO:0000259" key="9">
    <source>
        <dbReference type="Pfam" id="PF22692"/>
    </source>
</evidence>
<evidence type="ECO:0000259" key="8">
    <source>
        <dbReference type="Pfam" id="PF06429"/>
    </source>
</evidence>
<dbReference type="NCBIfam" id="TIGR03506">
    <property type="entry name" value="FlgEFG_subfam"/>
    <property type="match status" value="2"/>
</dbReference>
<keyword evidence="10" id="KW-0969">Cilium</keyword>
<dbReference type="SUPFAM" id="SSF117143">
    <property type="entry name" value="Flagellar hook protein flgE"/>
    <property type="match status" value="1"/>
</dbReference>
<dbReference type="OrthoDB" id="9804559at2"/>
<keyword evidence="10" id="KW-0282">Flagellum</keyword>
<dbReference type="Pfam" id="PF00460">
    <property type="entry name" value="Flg_bb_rod"/>
    <property type="match status" value="1"/>
</dbReference>
<evidence type="ECO:0000313" key="11">
    <source>
        <dbReference type="Proteomes" id="UP000538666"/>
    </source>
</evidence>
<sequence length="263" mass="27497">MFHALYTAASGMTAQQINLDNIANNLANSSTNGFQSRRMQFSDLLYQSDVMPGAAATQQTTVAAGLQLGLGTRPGNTEIVQTQGDFTTTGNSLDFAIQGAGFFQILLPNGQIGYTRAGSFQPDAQGNLVTANGNALQPGITIPPSATNITVGSDGTISATLPGQTQAQQIGTIQLASFQNPGGLNSIGNDIYLQTTASGNPTVGTPGGTDGLGTINQYMLEQSNVNVVDEFVNMILAQRSYEANSRVVKASDEMLQQLNQLAQ</sequence>
<feature type="domain" description="Flagellar basal-body/hook protein C-terminal" evidence="8">
    <location>
        <begin position="217"/>
        <end position="261"/>
    </location>
</feature>
<keyword evidence="11" id="KW-1185">Reference proteome</keyword>
<dbReference type="AlphaFoldDB" id="A0A841JV39"/>
<evidence type="ECO:0000256" key="1">
    <source>
        <dbReference type="ARBA" id="ARBA00004117"/>
    </source>
</evidence>